<dbReference type="PROSITE" id="PS00107">
    <property type="entry name" value="PROTEIN_KINASE_ATP"/>
    <property type="match status" value="1"/>
</dbReference>
<dbReference type="OrthoDB" id="347657at2759"/>
<dbReference type="GO" id="GO:0004691">
    <property type="term" value="F:cAMP-dependent protein kinase activity"/>
    <property type="evidence" value="ECO:0007669"/>
    <property type="project" value="TreeGrafter"/>
</dbReference>
<dbReference type="PROSITE" id="PS00108">
    <property type="entry name" value="PROTEIN_KINASE_ST"/>
    <property type="match status" value="1"/>
</dbReference>
<name>C1E3K1_MICCC</name>
<dbReference type="InterPro" id="IPR045270">
    <property type="entry name" value="STKc_AGC"/>
</dbReference>
<reference evidence="9 10" key="1">
    <citation type="journal article" date="2009" name="Science">
        <title>Green evolution and dynamic adaptations revealed by genomes of the marine picoeukaryotes Micromonas.</title>
        <authorList>
            <person name="Worden A.Z."/>
            <person name="Lee J.H."/>
            <person name="Mock T."/>
            <person name="Rouze P."/>
            <person name="Simmons M.P."/>
            <person name="Aerts A.L."/>
            <person name="Allen A.E."/>
            <person name="Cuvelier M.L."/>
            <person name="Derelle E."/>
            <person name="Everett M.V."/>
            <person name="Foulon E."/>
            <person name="Grimwood J."/>
            <person name="Gundlach H."/>
            <person name="Henrissat B."/>
            <person name="Napoli C."/>
            <person name="McDonald S.M."/>
            <person name="Parker M.S."/>
            <person name="Rombauts S."/>
            <person name="Salamov A."/>
            <person name="Von Dassow P."/>
            <person name="Badger J.H."/>
            <person name="Coutinho P.M."/>
            <person name="Demir E."/>
            <person name="Dubchak I."/>
            <person name="Gentemann C."/>
            <person name="Eikrem W."/>
            <person name="Gready J.E."/>
            <person name="John U."/>
            <person name="Lanier W."/>
            <person name="Lindquist E.A."/>
            <person name="Lucas S."/>
            <person name="Mayer K.F."/>
            <person name="Moreau H."/>
            <person name="Not F."/>
            <person name="Otillar R."/>
            <person name="Panaud O."/>
            <person name="Pangilinan J."/>
            <person name="Paulsen I."/>
            <person name="Piegu B."/>
            <person name="Poliakov A."/>
            <person name="Robbens S."/>
            <person name="Schmutz J."/>
            <person name="Toulza E."/>
            <person name="Wyss T."/>
            <person name="Zelensky A."/>
            <person name="Zhou K."/>
            <person name="Armbrust E.V."/>
            <person name="Bhattacharya D."/>
            <person name="Goodenough U.W."/>
            <person name="Van de Peer Y."/>
            <person name="Grigoriev I.V."/>
        </authorList>
    </citation>
    <scope>NUCLEOTIDE SEQUENCE [LARGE SCALE GENOMIC DNA]</scope>
    <source>
        <strain evidence="10">RCC299 / NOUM17</strain>
    </source>
</reference>
<dbReference type="RefSeq" id="XP_002501307.1">
    <property type="nucleotide sequence ID" value="XM_002501261.1"/>
</dbReference>
<dbReference type="SUPFAM" id="SSF56112">
    <property type="entry name" value="Protein kinase-like (PK-like)"/>
    <property type="match status" value="1"/>
</dbReference>
<evidence type="ECO:0000256" key="5">
    <source>
        <dbReference type="ARBA" id="ARBA00022840"/>
    </source>
</evidence>
<keyword evidence="10" id="KW-1185">Reference proteome</keyword>
<dbReference type="EMBL" id="CP001325">
    <property type="protein sequence ID" value="ACO62565.1"/>
    <property type="molecule type" value="Genomic_DNA"/>
</dbReference>
<dbReference type="CDD" id="cd05123">
    <property type="entry name" value="STKc_AGC"/>
    <property type="match status" value="1"/>
</dbReference>
<keyword evidence="3 6" id="KW-0547">Nucleotide-binding</keyword>
<dbReference type="Gene3D" id="1.10.510.10">
    <property type="entry name" value="Transferase(Phosphotransferase) domain 1"/>
    <property type="match status" value="1"/>
</dbReference>
<keyword evidence="2" id="KW-0808">Transferase</keyword>
<keyword evidence="5 6" id="KW-0067">ATP-binding</keyword>
<feature type="non-terminal residue" evidence="9">
    <location>
        <position position="1"/>
    </location>
</feature>
<dbReference type="PANTHER" id="PTHR24353">
    <property type="entry name" value="CYCLIC NUCLEOTIDE-DEPENDENT PROTEIN KINASE"/>
    <property type="match status" value="1"/>
</dbReference>
<dbReference type="GeneID" id="8242979"/>
<keyword evidence="4" id="KW-0418">Kinase</keyword>
<dbReference type="GO" id="GO:0005524">
    <property type="term" value="F:ATP binding"/>
    <property type="evidence" value="ECO:0007669"/>
    <property type="project" value="UniProtKB-UniRule"/>
</dbReference>
<dbReference type="GO" id="GO:0005952">
    <property type="term" value="C:cAMP-dependent protein kinase complex"/>
    <property type="evidence" value="ECO:0007669"/>
    <property type="project" value="TreeGrafter"/>
</dbReference>
<dbReference type="InParanoid" id="C1E3K1"/>
<dbReference type="InterPro" id="IPR008271">
    <property type="entry name" value="Ser/Thr_kinase_AS"/>
</dbReference>
<dbReference type="SMART" id="SM00220">
    <property type="entry name" value="S_TKc"/>
    <property type="match status" value="1"/>
</dbReference>
<evidence type="ECO:0000256" key="2">
    <source>
        <dbReference type="ARBA" id="ARBA00022679"/>
    </source>
</evidence>
<feature type="domain" description="Protein kinase" evidence="8">
    <location>
        <begin position="6"/>
        <end position="267"/>
    </location>
</feature>
<feature type="non-terminal residue" evidence="9">
    <location>
        <position position="267"/>
    </location>
</feature>
<comment type="similarity">
    <text evidence="7">Belongs to the protein kinase superfamily.</text>
</comment>
<organism evidence="9 10">
    <name type="scientific">Micromonas commoda (strain RCC299 / NOUM17 / CCMP2709)</name>
    <name type="common">Picoplanktonic green alga</name>
    <dbReference type="NCBI Taxonomy" id="296587"/>
    <lineage>
        <taxon>Eukaryota</taxon>
        <taxon>Viridiplantae</taxon>
        <taxon>Chlorophyta</taxon>
        <taxon>Mamiellophyceae</taxon>
        <taxon>Mamiellales</taxon>
        <taxon>Mamiellaceae</taxon>
        <taxon>Micromonas</taxon>
    </lineage>
</organism>
<dbReference type="PROSITE" id="PS50011">
    <property type="entry name" value="PROTEIN_KINASE_DOM"/>
    <property type="match status" value="1"/>
</dbReference>
<dbReference type="OMA" id="YPETDEQ"/>
<dbReference type="InterPro" id="IPR011009">
    <property type="entry name" value="Kinase-like_dom_sf"/>
</dbReference>
<dbReference type="InterPro" id="IPR000719">
    <property type="entry name" value="Prot_kinase_dom"/>
</dbReference>
<feature type="binding site" evidence="6">
    <location>
        <position position="39"/>
    </location>
    <ligand>
        <name>ATP</name>
        <dbReference type="ChEBI" id="CHEBI:30616"/>
    </ligand>
</feature>
<dbReference type="Proteomes" id="UP000002009">
    <property type="component" value="Chromosome 4"/>
</dbReference>
<evidence type="ECO:0000256" key="3">
    <source>
        <dbReference type="ARBA" id="ARBA00022741"/>
    </source>
</evidence>
<gene>
    <name evidence="9" type="ORF">MICPUN_70257</name>
</gene>
<protein>
    <recommendedName>
        <fullName evidence="8">Protein kinase domain-containing protein</fullName>
    </recommendedName>
</protein>
<sequence length="267" mass="29563">RDVNSFTLLDVLGFGAMGKVRLVRHKRTGLHFALKAVAKDTVTHRGTRAARLVIAERDALSALERSPHDRVARMFAHFQDATSLYILLEYVPGGELRSKMRRHGRFSEQVTRFFVAAIATAIDHLHAVVGVAHRDLKPENVLLDNRGYPKLCDLGSCARLGGRSYSAVGTPEYLAPEVIDPAAGRLDLSPTSRTSGYDARAVDWWALGVLAFEMTHGRPPFRARNVHALYRAIAAGDVKYSKRCTADFIDVVGRRGFMARDPSKRLG</sequence>
<keyword evidence="1 7" id="KW-0723">Serine/threonine-protein kinase</keyword>
<evidence type="ECO:0000256" key="4">
    <source>
        <dbReference type="ARBA" id="ARBA00022777"/>
    </source>
</evidence>
<evidence type="ECO:0000256" key="6">
    <source>
        <dbReference type="PROSITE-ProRule" id="PRU10141"/>
    </source>
</evidence>
<dbReference type="STRING" id="296587.C1E3K1"/>
<dbReference type="eggNOG" id="KOG0616">
    <property type="taxonomic scope" value="Eukaryota"/>
</dbReference>
<accession>C1E3K1</accession>
<dbReference type="AlphaFoldDB" id="C1E3K1"/>
<evidence type="ECO:0000313" key="10">
    <source>
        <dbReference type="Proteomes" id="UP000002009"/>
    </source>
</evidence>
<evidence type="ECO:0000256" key="1">
    <source>
        <dbReference type="ARBA" id="ARBA00022527"/>
    </source>
</evidence>
<dbReference type="Pfam" id="PF00069">
    <property type="entry name" value="Pkinase"/>
    <property type="match status" value="1"/>
</dbReference>
<dbReference type="PANTHER" id="PTHR24353:SF37">
    <property type="entry name" value="CAMP-DEPENDENT PROTEIN KINASE CATALYTIC SUBUNIT PRKX"/>
    <property type="match status" value="1"/>
</dbReference>
<evidence type="ECO:0000313" key="9">
    <source>
        <dbReference type="EMBL" id="ACO62565.1"/>
    </source>
</evidence>
<evidence type="ECO:0000256" key="7">
    <source>
        <dbReference type="RuleBase" id="RU000304"/>
    </source>
</evidence>
<dbReference type="Gene3D" id="3.30.200.20">
    <property type="entry name" value="Phosphorylase Kinase, domain 1"/>
    <property type="match status" value="1"/>
</dbReference>
<dbReference type="KEGG" id="mis:MICPUN_70257"/>
<evidence type="ECO:0000259" key="8">
    <source>
        <dbReference type="PROSITE" id="PS50011"/>
    </source>
</evidence>
<proteinExistence type="inferred from homology"/>
<dbReference type="InterPro" id="IPR017441">
    <property type="entry name" value="Protein_kinase_ATP_BS"/>
</dbReference>